<dbReference type="Pfam" id="PF06750">
    <property type="entry name" value="A24_N_bact"/>
    <property type="match status" value="1"/>
</dbReference>
<feature type="transmembrane region" description="Helical" evidence="1">
    <location>
        <begin position="6"/>
        <end position="30"/>
    </location>
</feature>
<dbReference type="STRING" id="1618337.UT28_C0001G0075"/>
<feature type="domain" description="Prepilin peptidase A24 N-terminal" evidence="2">
    <location>
        <begin position="14"/>
        <end position="97"/>
    </location>
</feature>
<keyword evidence="3" id="KW-0489">Methyltransferase</keyword>
<evidence type="ECO:0000256" key="1">
    <source>
        <dbReference type="SAM" id="Phobius"/>
    </source>
</evidence>
<proteinExistence type="predicted"/>
<organism evidence="3 4">
    <name type="scientific">Berkelbacteria bacterium GW2011_GWE1_39_12</name>
    <dbReference type="NCBI Taxonomy" id="1618337"/>
    <lineage>
        <taxon>Bacteria</taxon>
        <taxon>Candidatus Berkelbacteria</taxon>
    </lineage>
</organism>
<accession>A0A0G4B229</accession>
<dbReference type="EC" id="2.1.1.-" evidence="3"/>
<feature type="transmembrane region" description="Helical" evidence="1">
    <location>
        <begin position="234"/>
        <end position="257"/>
    </location>
</feature>
<gene>
    <name evidence="3" type="ORF">UT28_C0001G0075</name>
</gene>
<keyword evidence="3" id="KW-0378">Hydrolase</keyword>
<dbReference type="PANTHER" id="PTHR30487:SF0">
    <property type="entry name" value="PREPILIN LEADER PEPTIDASE_N-METHYLTRANSFERASE-RELATED"/>
    <property type="match status" value="1"/>
</dbReference>
<dbReference type="GO" id="GO:0004190">
    <property type="term" value="F:aspartic-type endopeptidase activity"/>
    <property type="evidence" value="ECO:0007669"/>
    <property type="project" value="UniProtKB-EC"/>
</dbReference>
<evidence type="ECO:0000313" key="4">
    <source>
        <dbReference type="Proteomes" id="UP000035648"/>
    </source>
</evidence>
<keyword evidence="3" id="KW-0808">Transferase</keyword>
<evidence type="ECO:0000313" key="3">
    <source>
        <dbReference type="EMBL" id="AKM81894.1"/>
    </source>
</evidence>
<dbReference type="GO" id="GO:0032259">
    <property type="term" value="P:methylation"/>
    <property type="evidence" value="ECO:0007669"/>
    <property type="project" value="UniProtKB-KW"/>
</dbReference>
<sequence>MLVNVYFDYIIVAIFGLIIGSFLNVIILRFDDLRSVIKTRSHCPECKKQLHWYDLFPFFSFVLLAGKCRFCKKPISVQYPLVELATALIFALLFWKFGFSLEFAVLLIISSILMVVLTYDILHFLIADFLIWLSIGLWVIYLVVDYFFIQQSLPIILSSLYGGLALGGFLGLIVLVSWEKWMGIGDIKLGFLLGAISFWPNVLLATFAAFALGSVISLALIFSRKKTMKDMVPFAPFLIIGGYVAIFWGDQIIKWYLNSLGMGS</sequence>
<dbReference type="AlphaFoldDB" id="A0A0G4B229"/>
<dbReference type="GO" id="GO:0006465">
    <property type="term" value="P:signal peptide processing"/>
    <property type="evidence" value="ECO:0007669"/>
    <property type="project" value="TreeGrafter"/>
</dbReference>
<keyword evidence="1" id="KW-0812">Transmembrane</keyword>
<feature type="transmembrane region" description="Helical" evidence="1">
    <location>
        <begin position="129"/>
        <end position="148"/>
    </location>
</feature>
<feature type="transmembrane region" description="Helical" evidence="1">
    <location>
        <begin position="104"/>
        <end position="123"/>
    </location>
</feature>
<feature type="transmembrane region" description="Helical" evidence="1">
    <location>
        <begin position="78"/>
        <end position="97"/>
    </location>
</feature>
<dbReference type="GO" id="GO:0005886">
    <property type="term" value="C:plasma membrane"/>
    <property type="evidence" value="ECO:0007669"/>
    <property type="project" value="TreeGrafter"/>
</dbReference>
<protein>
    <submittedName>
        <fullName evidence="3">Peptidase A24A domain-containing protein, leader peptidase (Prepilin peptidase) / N-methyltransferase</fullName>
        <ecNumber evidence="3">2.1.1.-</ecNumber>
        <ecNumber evidence="3">3.4.23.43</ecNumber>
    </submittedName>
</protein>
<dbReference type="Gene3D" id="1.20.120.1220">
    <property type="match status" value="1"/>
</dbReference>
<reference evidence="3 4" key="1">
    <citation type="journal article" date="2015" name="Nature">
        <title>rRNA introns, odd ribosomes, and small enigmatic genomes across a large radiation of phyla.</title>
        <authorList>
            <person name="Brown C.T."/>
            <person name="Hug L.A."/>
            <person name="Thomas B.C."/>
            <person name="Sharon I."/>
            <person name="Castelle C.J."/>
            <person name="Singh A."/>
            <person name="Wilkins M.J."/>
            <person name="Williams K.H."/>
            <person name="Banfield J.F."/>
        </authorList>
    </citation>
    <scope>NUCLEOTIDE SEQUENCE [LARGE SCALE GENOMIC DNA]</scope>
</reference>
<name>A0A0G4B229_9BACT</name>
<dbReference type="PANTHER" id="PTHR30487">
    <property type="entry name" value="TYPE 4 PREPILIN-LIKE PROTEINS LEADER PEPTIDE-PROCESSING ENZYME"/>
    <property type="match status" value="1"/>
</dbReference>
<dbReference type="EC" id="3.4.23.43" evidence="3"/>
<dbReference type="InterPro" id="IPR050882">
    <property type="entry name" value="Prepilin_peptidase/N-MTase"/>
</dbReference>
<keyword evidence="1" id="KW-1133">Transmembrane helix</keyword>
<keyword evidence="1" id="KW-0472">Membrane</keyword>
<dbReference type="InterPro" id="IPR010627">
    <property type="entry name" value="Prepilin_pept_A24_N"/>
</dbReference>
<feature type="transmembrane region" description="Helical" evidence="1">
    <location>
        <begin position="198"/>
        <end position="222"/>
    </location>
</feature>
<dbReference type="KEGG" id="bbgw:UT28_C0001G0075"/>
<dbReference type="EMBL" id="CP011213">
    <property type="protein sequence ID" value="AKM81894.1"/>
    <property type="molecule type" value="Genomic_DNA"/>
</dbReference>
<dbReference type="Proteomes" id="UP000035648">
    <property type="component" value="Chromosome"/>
</dbReference>
<evidence type="ECO:0000259" key="2">
    <source>
        <dbReference type="Pfam" id="PF06750"/>
    </source>
</evidence>
<feature type="transmembrane region" description="Helical" evidence="1">
    <location>
        <begin position="160"/>
        <end position="178"/>
    </location>
</feature>
<dbReference type="GO" id="GO:0008168">
    <property type="term" value="F:methyltransferase activity"/>
    <property type="evidence" value="ECO:0007669"/>
    <property type="project" value="UniProtKB-KW"/>
</dbReference>
<dbReference type="PATRIC" id="fig|1618337.4.peg.76"/>